<evidence type="ECO:0000256" key="1">
    <source>
        <dbReference type="SAM" id="SignalP"/>
    </source>
</evidence>
<reference evidence="2" key="1">
    <citation type="submission" date="2023-01" db="EMBL/GenBank/DDBJ databases">
        <title>Genome assembly of the deep-sea coral Lophelia pertusa.</title>
        <authorList>
            <person name="Herrera S."/>
            <person name="Cordes E."/>
        </authorList>
    </citation>
    <scope>NUCLEOTIDE SEQUENCE</scope>
    <source>
        <strain evidence="2">USNM1676648</strain>
        <tissue evidence="2">Polyp</tissue>
    </source>
</reference>
<proteinExistence type="predicted"/>
<evidence type="ECO:0000313" key="3">
    <source>
        <dbReference type="Proteomes" id="UP001163046"/>
    </source>
</evidence>
<gene>
    <name evidence="2" type="ORF">OS493_036577</name>
</gene>
<feature type="chain" id="PRO_5040779794" evidence="1">
    <location>
        <begin position="21"/>
        <end position="79"/>
    </location>
</feature>
<dbReference type="AlphaFoldDB" id="A0A9W9YAI9"/>
<accession>A0A9W9YAI9</accession>
<organism evidence="2 3">
    <name type="scientific">Desmophyllum pertusum</name>
    <dbReference type="NCBI Taxonomy" id="174260"/>
    <lineage>
        <taxon>Eukaryota</taxon>
        <taxon>Metazoa</taxon>
        <taxon>Cnidaria</taxon>
        <taxon>Anthozoa</taxon>
        <taxon>Hexacorallia</taxon>
        <taxon>Scleractinia</taxon>
        <taxon>Caryophylliina</taxon>
        <taxon>Caryophylliidae</taxon>
        <taxon>Desmophyllum</taxon>
    </lineage>
</organism>
<comment type="caution">
    <text evidence="2">The sequence shown here is derived from an EMBL/GenBank/DDBJ whole genome shotgun (WGS) entry which is preliminary data.</text>
</comment>
<dbReference type="Proteomes" id="UP001163046">
    <property type="component" value="Unassembled WGS sequence"/>
</dbReference>
<keyword evidence="1" id="KW-0732">Signal</keyword>
<keyword evidence="3" id="KW-1185">Reference proteome</keyword>
<name>A0A9W9YAI9_9CNID</name>
<dbReference type="EMBL" id="MU827839">
    <property type="protein sequence ID" value="KAJ7319175.1"/>
    <property type="molecule type" value="Genomic_DNA"/>
</dbReference>
<feature type="signal peptide" evidence="1">
    <location>
        <begin position="1"/>
        <end position="20"/>
    </location>
</feature>
<protein>
    <submittedName>
        <fullName evidence="2">Uncharacterized protein</fullName>
    </submittedName>
</protein>
<evidence type="ECO:0000313" key="2">
    <source>
        <dbReference type="EMBL" id="KAJ7319175.1"/>
    </source>
</evidence>
<sequence length="79" mass="8942">MKSFAVFGIIVVLLSSTDVAYEEGHSLTNTTSTEPACQLADNWLSMIPLQIYVWSRSSKYMQLSRSRRTKETSNAYIFA</sequence>